<evidence type="ECO:0000256" key="6">
    <source>
        <dbReference type="ARBA" id="ARBA00022837"/>
    </source>
</evidence>
<dbReference type="SUPFAM" id="SSF51445">
    <property type="entry name" value="(Trans)glycosidases"/>
    <property type="match status" value="1"/>
</dbReference>
<evidence type="ECO:0000256" key="2">
    <source>
        <dbReference type="ARBA" id="ARBA00012601"/>
    </source>
</evidence>
<proteinExistence type="predicted"/>
<dbReference type="GO" id="GO:0007154">
    <property type="term" value="P:cell communication"/>
    <property type="evidence" value="ECO:0007669"/>
    <property type="project" value="InterPro"/>
</dbReference>
<reference evidence="12" key="1">
    <citation type="submission" date="2020-12" db="EMBL/GenBank/DDBJ databases">
        <title>Bacterial taxonomy.</title>
        <authorList>
            <person name="Pan X."/>
        </authorList>
    </citation>
    <scope>NUCLEOTIDE SEQUENCE</scope>
    <source>
        <strain evidence="12">B2012</strain>
    </source>
</reference>
<dbReference type="Proteomes" id="UP000609531">
    <property type="component" value="Unassembled WGS sequence"/>
</dbReference>
<evidence type="ECO:0000256" key="4">
    <source>
        <dbReference type="ARBA" id="ARBA00022737"/>
    </source>
</evidence>
<dbReference type="InterPro" id="IPR017853">
    <property type="entry name" value="GH"/>
</dbReference>
<evidence type="ECO:0000256" key="1">
    <source>
        <dbReference type="ARBA" id="ARBA00000966"/>
    </source>
</evidence>
<evidence type="ECO:0000256" key="7">
    <source>
        <dbReference type="ARBA" id="ARBA00023001"/>
    </source>
</evidence>
<dbReference type="PANTHER" id="PTHR35923:SF2">
    <property type="entry name" value="ENDOGLUCANASE"/>
    <property type="match status" value="1"/>
</dbReference>
<dbReference type="GO" id="GO:0016020">
    <property type="term" value="C:membrane"/>
    <property type="evidence" value="ECO:0007669"/>
    <property type="project" value="InterPro"/>
</dbReference>
<dbReference type="PROSITE" id="PS51173">
    <property type="entry name" value="CBM2"/>
    <property type="match status" value="2"/>
</dbReference>
<keyword evidence="8" id="KW-0119">Carbohydrate metabolism</keyword>
<keyword evidence="7" id="KW-0136">Cellulose degradation</keyword>
<dbReference type="Pfam" id="PF00553">
    <property type="entry name" value="CBM_2"/>
    <property type="match status" value="2"/>
</dbReference>
<accession>A0A934IG18</accession>
<dbReference type="Gene3D" id="2.60.40.2030">
    <property type="match status" value="3"/>
</dbReference>
<dbReference type="SUPFAM" id="SSF141072">
    <property type="entry name" value="CalX-like"/>
    <property type="match status" value="3"/>
</dbReference>
<dbReference type="Gene3D" id="3.20.20.80">
    <property type="entry name" value="Glycosidases"/>
    <property type="match status" value="1"/>
</dbReference>
<protein>
    <recommendedName>
        <fullName evidence="2">cellulase</fullName>
        <ecNumber evidence="2">3.2.1.4</ecNumber>
    </recommendedName>
</protein>
<dbReference type="Pfam" id="PF03160">
    <property type="entry name" value="Calx-beta"/>
    <property type="match status" value="3"/>
</dbReference>
<keyword evidence="13" id="KW-1185">Reference proteome</keyword>
<dbReference type="InterPro" id="IPR012291">
    <property type="entry name" value="CBM2_carb-bd_dom_sf"/>
</dbReference>
<dbReference type="EMBL" id="JAEKJA010000001">
    <property type="protein sequence ID" value="MBJ3774316.1"/>
    <property type="molecule type" value="Genomic_DNA"/>
</dbReference>
<dbReference type="GO" id="GO:0008810">
    <property type="term" value="F:cellulase activity"/>
    <property type="evidence" value="ECO:0007669"/>
    <property type="project" value="UniProtKB-EC"/>
</dbReference>
<dbReference type="Pfam" id="PF00150">
    <property type="entry name" value="Cellulase"/>
    <property type="match status" value="1"/>
</dbReference>
<sequence>MIDVSFTDINNWGAGFQGEFKLSNSGSAVSGWLLSFTANFEISQIWGARIVSHVGDTYVVENLSWNATIGSGSEISFGFIGRADGATPAVDEIAVNDEPVDDVPDLPVLTVDDVVVAEDGGSATLTVRLDEAADGPVSADYRTVTGTAGAADFTGTSGTLTFAAGETTAEIVVAITDDGEIEADEGFTLVFENADGAEIGDGEATVTIVSEDVAPPPSITIEASQAVAEGDVETGAAAGWFSTSGSDIVDANGDVVRLTGVNWFGAETTRMAPDGLHTRNWQDMMDQMADLGFNTIRLPFSNDALRDGATPSGINYALNPDLAGLSPIEIIDKIVDYAGEIGMRIILDNHRNAAGDGASSNGLWYGEGYSQDDWIADWQMLAERYADDPTVVGLDLSNEPHSATWGDGNLATDWRLGAEAAIEAIHAVNPEVLVLVEGIGGDYWWGGNLKGVASAPIRLDATDKLVYSPHAYPNSIYSQPWFSDPDFPDNLTDKWDENWGYIAKEGIAPVLLGEFGSRLEDAKDVAWFDEMVPYLEENGLSFTYWSWNPNSGDTGGILADDWTTVVEAKMDLLEAALGDALPTDGGTVDTTTVAIAVSLSEAASHSVSVDYATVDGTAIAGVDYEATSGTVTFDPGETTVIIEVDVLRDGVAEDDRSFDVVLSDPDGGELDGARTTITILDDDEEGGGEETPDAVPVVSIAGLEVEEGDGTAYVRLTLDGAASEDVAVTVAASGGSADGDDFDIGSGAVLFAAGETEAFLAVNLVDDDEVEGTETATLRLTGADGATIGDDRATLTILDNDEAAPPEEGDANGDGVYSVISVRDSWSSGFVADGTVFNESGAGIDGWTVSFALDGEIVNIWNAAIVSHTGDTYVIGSLGYNDSVASGGSTGWGFQAQGLSDSITVGDVIL</sequence>
<keyword evidence="9" id="KW-0326">Glycosidase</keyword>
<keyword evidence="4" id="KW-0677">Repeat</keyword>
<evidence type="ECO:0000313" key="12">
    <source>
        <dbReference type="EMBL" id="MBJ3774316.1"/>
    </source>
</evidence>
<comment type="caution">
    <text evidence="12">The sequence shown here is derived from an EMBL/GenBank/DDBJ whole genome shotgun (WGS) entry which is preliminary data.</text>
</comment>
<dbReference type="InterPro" id="IPR001547">
    <property type="entry name" value="Glyco_hydro_5"/>
</dbReference>
<dbReference type="GO" id="GO:0030245">
    <property type="term" value="P:cellulose catabolic process"/>
    <property type="evidence" value="ECO:0007669"/>
    <property type="project" value="UniProtKB-KW"/>
</dbReference>
<keyword evidence="6" id="KW-0106">Calcium</keyword>
<keyword evidence="3" id="KW-0732">Signal</keyword>
<dbReference type="PANTHER" id="PTHR35923">
    <property type="entry name" value="MAJOR EXTRACELLULAR ENDOGLUCANASE"/>
    <property type="match status" value="1"/>
</dbReference>
<dbReference type="InterPro" id="IPR008965">
    <property type="entry name" value="CBM2/CBM3_carb-bd_dom_sf"/>
</dbReference>
<name>A0A934IG18_9HYPH</name>
<dbReference type="EC" id="3.2.1.4" evidence="2"/>
<evidence type="ECO:0000313" key="13">
    <source>
        <dbReference type="Proteomes" id="UP000609531"/>
    </source>
</evidence>
<dbReference type="InterPro" id="IPR003644">
    <property type="entry name" value="Calx_beta"/>
</dbReference>
<evidence type="ECO:0000256" key="8">
    <source>
        <dbReference type="ARBA" id="ARBA00023277"/>
    </source>
</evidence>
<dbReference type="SMART" id="SM00237">
    <property type="entry name" value="Calx_beta"/>
    <property type="match status" value="3"/>
</dbReference>
<dbReference type="InterPro" id="IPR001919">
    <property type="entry name" value="CBD2"/>
</dbReference>
<dbReference type="Gene3D" id="2.60.40.290">
    <property type="match status" value="2"/>
</dbReference>
<keyword evidence="10" id="KW-0624">Polysaccharide degradation</keyword>
<evidence type="ECO:0000256" key="5">
    <source>
        <dbReference type="ARBA" id="ARBA00022801"/>
    </source>
</evidence>
<organism evidence="12 13">
    <name type="scientific">Acuticoccus mangrovi</name>
    <dbReference type="NCBI Taxonomy" id="2796142"/>
    <lineage>
        <taxon>Bacteria</taxon>
        <taxon>Pseudomonadati</taxon>
        <taxon>Pseudomonadota</taxon>
        <taxon>Alphaproteobacteria</taxon>
        <taxon>Hyphomicrobiales</taxon>
        <taxon>Amorphaceae</taxon>
        <taxon>Acuticoccus</taxon>
    </lineage>
</organism>
<dbReference type="RefSeq" id="WP_198880205.1">
    <property type="nucleotide sequence ID" value="NZ_JAEKJA010000001.1"/>
</dbReference>
<dbReference type="AlphaFoldDB" id="A0A934IG18"/>
<dbReference type="GO" id="GO:0030247">
    <property type="term" value="F:polysaccharide binding"/>
    <property type="evidence" value="ECO:0007669"/>
    <property type="project" value="UniProtKB-UniRule"/>
</dbReference>
<evidence type="ECO:0000259" key="11">
    <source>
        <dbReference type="PROSITE" id="PS51173"/>
    </source>
</evidence>
<feature type="domain" description="CBM2" evidence="11">
    <location>
        <begin position="810"/>
        <end position="910"/>
    </location>
</feature>
<keyword evidence="5" id="KW-0378">Hydrolase</keyword>
<comment type="catalytic activity">
    <reaction evidence="1">
        <text>Endohydrolysis of (1-&gt;4)-beta-D-glucosidic linkages in cellulose, lichenin and cereal beta-D-glucans.</text>
        <dbReference type="EC" id="3.2.1.4"/>
    </reaction>
</comment>
<dbReference type="InterPro" id="IPR038081">
    <property type="entry name" value="CalX-like_sf"/>
</dbReference>
<evidence type="ECO:0000256" key="9">
    <source>
        <dbReference type="ARBA" id="ARBA00023295"/>
    </source>
</evidence>
<evidence type="ECO:0000256" key="3">
    <source>
        <dbReference type="ARBA" id="ARBA00022729"/>
    </source>
</evidence>
<evidence type="ECO:0000256" key="10">
    <source>
        <dbReference type="ARBA" id="ARBA00023326"/>
    </source>
</evidence>
<feature type="domain" description="CBM2" evidence="11">
    <location>
        <begin position="1"/>
        <end position="103"/>
    </location>
</feature>
<dbReference type="SMART" id="SM00637">
    <property type="entry name" value="CBD_II"/>
    <property type="match status" value="2"/>
</dbReference>
<dbReference type="SUPFAM" id="SSF49384">
    <property type="entry name" value="Carbohydrate-binding domain"/>
    <property type="match status" value="2"/>
</dbReference>
<gene>
    <name evidence="12" type="ORF">JCR33_01360</name>
</gene>